<accession>A2DCA5</accession>
<dbReference type="VEuPathDB" id="TrichDB:TVAG_249010"/>
<feature type="coiled-coil region" evidence="1">
    <location>
        <begin position="7"/>
        <end position="69"/>
    </location>
</feature>
<evidence type="ECO:0000313" key="3">
    <source>
        <dbReference type="EMBL" id="EAY21842.1"/>
    </source>
</evidence>
<evidence type="ECO:0000313" key="4">
    <source>
        <dbReference type="Proteomes" id="UP000001542"/>
    </source>
</evidence>
<dbReference type="RefSeq" id="XP_001582828.1">
    <property type="nucleotide sequence ID" value="XM_001582778.1"/>
</dbReference>
<dbReference type="EMBL" id="DS113187">
    <property type="protein sequence ID" value="EAY21842.1"/>
    <property type="molecule type" value="Genomic_DNA"/>
</dbReference>
<protein>
    <submittedName>
        <fullName evidence="3">Uncharacterized protein</fullName>
    </submittedName>
</protein>
<organism evidence="3 4">
    <name type="scientific">Trichomonas vaginalis (strain ATCC PRA-98 / G3)</name>
    <dbReference type="NCBI Taxonomy" id="412133"/>
    <lineage>
        <taxon>Eukaryota</taxon>
        <taxon>Metamonada</taxon>
        <taxon>Parabasalia</taxon>
        <taxon>Trichomonadida</taxon>
        <taxon>Trichomonadidae</taxon>
        <taxon>Trichomonas</taxon>
    </lineage>
</organism>
<dbReference type="InParanoid" id="A2DCA5"/>
<feature type="compositionally biased region" description="Basic and acidic residues" evidence="2">
    <location>
        <begin position="265"/>
        <end position="275"/>
    </location>
</feature>
<evidence type="ECO:0000256" key="1">
    <source>
        <dbReference type="SAM" id="Coils"/>
    </source>
</evidence>
<reference evidence="3" key="2">
    <citation type="journal article" date="2007" name="Science">
        <title>Draft genome sequence of the sexually transmitted pathogen Trichomonas vaginalis.</title>
        <authorList>
            <person name="Carlton J.M."/>
            <person name="Hirt R.P."/>
            <person name="Silva J.C."/>
            <person name="Delcher A.L."/>
            <person name="Schatz M."/>
            <person name="Zhao Q."/>
            <person name="Wortman J.R."/>
            <person name="Bidwell S.L."/>
            <person name="Alsmark U.C.M."/>
            <person name="Besteiro S."/>
            <person name="Sicheritz-Ponten T."/>
            <person name="Noel C.J."/>
            <person name="Dacks J.B."/>
            <person name="Foster P.G."/>
            <person name="Simillion C."/>
            <person name="Van de Peer Y."/>
            <person name="Miranda-Saavedra D."/>
            <person name="Barton G.J."/>
            <person name="Westrop G.D."/>
            <person name="Mueller S."/>
            <person name="Dessi D."/>
            <person name="Fiori P.L."/>
            <person name="Ren Q."/>
            <person name="Paulsen I."/>
            <person name="Zhang H."/>
            <person name="Bastida-Corcuera F.D."/>
            <person name="Simoes-Barbosa A."/>
            <person name="Brown M.T."/>
            <person name="Hayes R.D."/>
            <person name="Mukherjee M."/>
            <person name="Okumura C.Y."/>
            <person name="Schneider R."/>
            <person name="Smith A.J."/>
            <person name="Vanacova S."/>
            <person name="Villalvazo M."/>
            <person name="Haas B.J."/>
            <person name="Pertea M."/>
            <person name="Feldblyum T.V."/>
            <person name="Utterback T.R."/>
            <person name="Shu C.L."/>
            <person name="Osoegawa K."/>
            <person name="de Jong P.J."/>
            <person name="Hrdy I."/>
            <person name="Horvathova L."/>
            <person name="Zubacova Z."/>
            <person name="Dolezal P."/>
            <person name="Malik S.B."/>
            <person name="Logsdon J.M. Jr."/>
            <person name="Henze K."/>
            <person name="Gupta A."/>
            <person name="Wang C.C."/>
            <person name="Dunne R.L."/>
            <person name="Upcroft J.A."/>
            <person name="Upcroft P."/>
            <person name="White O."/>
            <person name="Salzberg S.L."/>
            <person name="Tang P."/>
            <person name="Chiu C.-H."/>
            <person name="Lee Y.-S."/>
            <person name="Embley T.M."/>
            <person name="Coombs G.H."/>
            <person name="Mottram J.C."/>
            <person name="Tachezy J."/>
            <person name="Fraser-Liggett C.M."/>
            <person name="Johnson P.J."/>
        </authorList>
    </citation>
    <scope>NUCLEOTIDE SEQUENCE [LARGE SCALE GENOMIC DNA]</scope>
    <source>
        <strain evidence="3">G3</strain>
    </source>
</reference>
<dbReference type="Proteomes" id="UP000001542">
    <property type="component" value="Unassembled WGS sequence"/>
</dbReference>
<keyword evidence="4" id="KW-1185">Reference proteome</keyword>
<dbReference type="VEuPathDB" id="TrichDB:TVAGG3_0957870"/>
<name>A2DCA5_TRIV3</name>
<feature type="compositionally biased region" description="Basic and acidic residues" evidence="2">
    <location>
        <begin position="241"/>
        <end position="255"/>
    </location>
</feature>
<keyword evidence="1" id="KW-0175">Coiled coil</keyword>
<gene>
    <name evidence="3" type="ORF">TVAG_249010</name>
</gene>
<dbReference type="KEGG" id="tva:5467398"/>
<dbReference type="AlphaFoldDB" id="A2DCA5"/>
<sequence>MQTSLDKQKIQQNIIEKQNNITALKENIDIQCFSIDKYTEFFKEYRQQIQNLINKIVFLNQELEKKLNSLVGIVDEKYKHSINPVEGKIINQLKEEPKNESIVTPLETFDVNKNQEKLSGYHNLSHNAIKILDSANQPIKIETSEHHSEENVFKSIIENKDQEIQELMKTNAQLVKSIEILKKQISEINDSSSNERILDLERRLTNEIKENEILRVENNRLSDSIKNKEAELAKVSKEKSELIAEKNNESKKTNEDANNTMEASEQLHEQNNKLMKENEKLKLDNLKFKRKFKLLKEQFKFMQNAIASSDDSDDNEK</sequence>
<reference evidence="3" key="1">
    <citation type="submission" date="2006-10" db="EMBL/GenBank/DDBJ databases">
        <authorList>
            <person name="Amadeo P."/>
            <person name="Zhao Q."/>
            <person name="Wortman J."/>
            <person name="Fraser-Liggett C."/>
            <person name="Carlton J."/>
        </authorList>
    </citation>
    <scope>NUCLEOTIDE SEQUENCE</scope>
    <source>
        <strain evidence="3">G3</strain>
    </source>
</reference>
<evidence type="ECO:0000256" key="2">
    <source>
        <dbReference type="SAM" id="MobiDB-lite"/>
    </source>
</evidence>
<dbReference type="SMR" id="A2DCA5"/>
<feature type="region of interest" description="Disordered" evidence="2">
    <location>
        <begin position="241"/>
        <end position="275"/>
    </location>
</feature>
<proteinExistence type="predicted"/>